<dbReference type="AlphaFoldDB" id="A0A4U1ECT3"/>
<dbReference type="InterPro" id="IPR011129">
    <property type="entry name" value="CSD"/>
</dbReference>
<evidence type="ECO:0000313" key="4">
    <source>
        <dbReference type="Proteomes" id="UP000308365"/>
    </source>
</evidence>
<evidence type="ECO:0000313" key="3">
    <source>
        <dbReference type="EMBL" id="TKC33895.1"/>
    </source>
</evidence>
<accession>A0A4U1ECT3</accession>
<evidence type="ECO:0000259" key="2">
    <source>
        <dbReference type="PROSITE" id="PS51857"/>
    </source>
</evidence>
<feature type="domain" description="CSD" evidence="2">
    <location>
        <begin position="67"/>
        <end position="136"/>
    </location>
</feature>
<gene>
    <name evidence="3" type="ORF">EI555_014128</name>
</gene>
<dbReference type="Pfam" id="PF00313">
    <property type="entry name" value="CSD"/>
    <property type="match status" value="1"/>
</dbReference>
<comment type="caution">
    <text evidence="3">The sequence shown here is derived from an EMBL/GenBank/DDBJ whole genome shotgun (WGS) entry which is preliminary data.</text>
</comment>
<proteinExistence type="predicted"/>
<dbReference type="SUPFAM" id="SSF50249">
    <property type="entry name" value="Nucleic acid-binding proteins"/>
    <property type="match status" value="1"/>
</dbReference>
<sequence>MNEAGEASLTEVAASFSPQASQKYLASMGGGDLPRALGADNLSRDVIPKVTTVGAMGKVPKKVIPKWVQGSVKLLNVKNRYGFISSHDTQEGVFVHQTAIPRNNPRKFECSVGEAETVELHVVQGERGTEATNQAPGVQGQDLKGRAGKIKKSPNETPAFVAVDKKSSAPEEENPLVVDTPSAIRAE</sequence>
<protein>
    <recommendedName>
        <fullName evidence="2">CSD domain-containing protein</fullName>
    </recommendedName>
</protein>
<dbReference type="Proteomes" id="UP000308365">
    <property type="component" value="Unassembled WGS sequence"/>
</dbReference>
<dbReference type="SMART" id="SM00357">
    <property type="entry name" value="CSP"/>
    <property type="match status" value="1"/>
</dbReference>
<dbReference type="GO" id="GO:0003676">
    <property type="term" value="F:nucleic acid binding"/>
    <property type="evidence" value="ECO:0007669"/>
    <property type="project" value="InterPro"/>
</dbReference>
<dbReference type="PROSITE" id="PS51857">
    <property type="entry name" value="CSD_2"/>
    <property type="match status" value="1"/>
</dbReference>
<dbReference type="Gene3D" id="2.40.50.140">
    <property type="entry name" value="Nucleic acid-binding proteins"/>
    <property type="match status" value="1"/>
</dbReference>
<dbReference type="CDD" id="cd04458">
    <property type="entry name" value="CSP_CDS"/>
    <property type="match status" value="1"/>
</dbReference>
<dbReference type="EMBL" id="RWIC01002236">
    <property type="protein sequence ID" value="TKC33895.1"/>
    <property type="molecule type" value="Genomic_DNA"/>
</dbReference>
<dbReference type="PRINTS" id="PR00050">
    <property type="entry name" value="COLDSHOCK"/>
</dbReference>
<dbReference type="InterPro" id="IPR002059">
    <property type="entry name" value="CSP_DNA-bd"/>
</dbReference>
<evidence type="ECO:0000256" key="1">
    <source>
        <dbReference type="SAM" id="MobiDB-lite"/>
    </source>
</evidence>
<feature type="region of interest" description="Disordered" evidence="1">
    <location>
        <begin position="131"/>
        <end position="187"/>
    </location>
</feature>
<organism evidence="3 4">
    <name type="scientific">Monodon monoceros</name>
    <name type="common">Narwhal</name>
    <name type="synonym">Ceratodon monodon</name>
    <dbReference type="NCBI Taxonomy" id="40151"/>
    <lineage>
        <taxon>Eukaryota</taxon>
        <taxon>Metazoa</taxon>
        <taxon>Chordata</taxon>
        <taxon>Craniata</taxon>
        <taxon>Vertebrata</taxon>
        <taxon>Euteleostomi</taxon>
        <taxon>Mammalia</taxon>
        <taxon>Eutheria</taxon>
        <taxon>Laurasiatheria</taxon>
        <taxon>Artiodactyla</taxon>
        <taxon>Whippomorpha</taxon>
        <taxon>Cetacea</taxon>
        <taxon>Odontoceti</taxon>
        <taxon>Monodontidae</taxon>
        <taxon>Monodon</taxon>
    </lineage>
</organism>
<dbReference type="InterPro" id="IPR050181">
    <property type="entry name" value="Cold_shock_domain"/>
</dbReference>
<name>A0A4U1ECT3_MONMO</name>
<dbReference type="PANTHER" id="PTHR11544">
    <property type="entry name" value="COLD SHOCK DOMAIN CONTAINING PROTEINS"/>
    <property type="match status" value="1"/>
</dbReference>
<reference evidence="4" key="1">
    <citation type="journal article" date="2019" name="IScience">
        <title>Narwhal Genome Reveals Long-Term Low Genetic Diversity despite Current Large Abundance Size.</title>
        <authorList>
            <person name="Westbury M.V."/>
            <person name="Petersen B."/>
            <person name="Garde E."/>
            <person name="Heide-Jorgensen M.P."/>
            <person name="Lorenzen E.D."/>
        </authorList>
    </citation>
    <scope>NUCLEOTIDE SEQUENCE [LARGE SCALE GENOMIC DNA]</scope>
</reference>
<dbReference type="InterPro" id="IPR012340">
    <property type="entry name" value="NA-bd_OB-fold"/>
</dbReference>